<organism evidence="2 3">
    <name type="scientific">Oryza meyeriana var. granulata</name>
    <dbReference type="NCBI Taxonomy" id="110450"/>
    <lineage>
        <taxon>Eukaryota</taxon>
        <taxon>Viridiplantae</taxon>
        <taxon>Streptophyta</taxon>
        <taxon>Embryophyta</taxon>
        <taxon>Tracheophyta</taxon>
        <taxon>Spermatophyta</taxon>
        <taxon>Magnoliopsida</taxon>
        <taxon>Liliopsida</taxon>
        <taxon>Poales</taxon>
        <taxon>Poaceae</taxon>
        <taxon>BOP clade</taxon>
        <taxon>Oryzoideae</taxon>
        <taxon>Oryzeae</taxon>
        <taxon>Oryzinae</taxon>
        <taxon>Oryza</taxon>
        <taxon>Oryza meyeriana</taxon>
    </lineage>
</organism>
<evidence type="ECO:0000313" key="3">
    <source>
        <dbReference type="Proteomes" id="UP000479710"/>
    </source>
</evidence>
<name>A0A6G1EWE0_9ORYZ</name>
<dbReference type="AlphaFoldDB" id="A0A6G1EWE0"/>
<dbReference type="OrthoDB" id="719741at2759"/>
<dbReference type="Proteomes" id="UP000479710">
    <property type="component" value="Unassembled WGS sequence"/>
</dbReference>
<sequence>MGSLQSQLNDISKTLTTMAAQIHDLARKFDTLEPLIPLAKKLNGIPDRVTQMQASVFEYTEQVHALHLVVQRVEQAQRGCTSAPTTPPDQIGPSRPSGPPPPFPRVGRFVPNESGSAFH</sequence>
<proteinExistence type="predicted"/>
<protein>
    <submittedName>
        <fullName evidence="2">Uncharacterized protein</fullName>
    </submittedName>
</protein>
<accession>A0A6G1EWE0</accession>
<feature type="region of interest" description="Disordered" evidence="1">
    <location>
        <begin position="75"/>
        <end position="119"/>
    </location>
</feature>
<keyword evidence="3" id="KW-1185">Reference proteome</keyword>
<evidence type="ECO:0000313" key="2">
    <source>
        <dbReference type="EMBL" id="KAF0928946.1"/>
    </source>
</evidence>
<dbReference type="EMBL" id="SPHZ02000002">
    <property type="protein sequence ID" value="KAF0928946.1"/>
    <property type="molecule type" value="Genomic_DNA"/>
</dbReference>
<comment type="caution">
    <text evidence="2">The sequence shown here is derived from an EMBL/GenBank/DDBJ whole genome shotgun (WGS) entry which is preliminary data.</text>
</comment>
<gene>
    <name evidence="2" type="ORF">E2562_011041</name>
</gene>
<evidence type="ECO:0000256" key="1">
    <source>
        <dbReference type="SAM" id="MobiDB-lite"/>
    </source>
</evidence>
<reference evidence="2 3" key="1">
    <citation type="submission" date="2019-11" db="EMBL/GenBank/DDBJ databases">
        <title>Whole genome sequence of Oryza granulata.</title>
        <authorList>
            <person name="Li W."/>
        </authorList>
    </citation>
    <scope>NUCLEOTIDE SEQUENCE [LARGE SCALE GENOMIC DNA]</scope>
    <source>
        <strain evidence="3">cv. Menghai</strain>
        <tissue evidence="2">Leaf</tissue>
    </source>
</reference>